<accession>A0ABW3QXG1</accession>
<dbReference type="EMBL" id="JBHTLK010000097">
    <property type="protein sequence ID" value="MFD1149250.1"/>
    <property type="molecule type" value="Genomic_DNA"/>
</dbReference>
<sequence length="78" mass="8572">MASSGGRRRLGRVDPFVLFMVLPLVLIGGVVAWGGLPWVGVLVVVCAGIVVLVDAWSNRPLPFDLPDDYDYEPPPRRR</sequence>
<organism evidence="2 3">
    <name type="scientific">Saccharothrix hoggarensis</name>
    <dbReference type="NCBI Taxonomy" id="913853"/>
    <lineage>
        <taxon>Bacteria</taxon>
        <taxon>Bacillati</taxon>
        <taxon>Actinomycetota</taxon>
        <taxon>Actinomycetes</taxon>
        <taxon>Pseudonocardiales</taxon>
        <taxon>Pseudonocardiaceae</taxon>
        <taxon>Saccharothrix</taxon>
    </lineage>
</organism>
<proteinExistence type="predicted"/>
<protein>
    <submittedName>
        <fullName evidence="2">Uncharacterized protein</fullName>
    </submittedName>
</protein>
<reference evidence="3" key="1">
    <citation type="journal article" date="2019" name="Int. J. Syst. Evol. Microbiol.">
        <title>The Global Catalogue of Microorganisms (GCM) 10K type strain sequencing project: providing services to taxonomists for standard genome sequencing and annotation.</title>
        <authorList>
            <consortium name="The Broad Institute Genomics Platform"/>
            <consortium name="The Broad Institute Genome Sequencing Center for Infectious Disease"/>
            <person name="Wu L."/>
            <person name="Ma J."/>
        </authorList>
    </citation>
    <scope>NUCLEOTIDE SEQUENCE [LARGE SCALE GENOMIC DNA]</scope>
    <source>
        <strain evidence="3">CCUG 60214</strain>
    </source>
</reference>
<name>A0ABW3QXG1_9PSEU</name>
<dbReference type="Proteomes" id="UP001597168">
    <property type="component" value="Unassembled WGS sequence"/>
</dbReference>
<evidence type="ECO:0000313" key="2">
    <source>
        <dbReference type="EMBL" id="MFD1149250.1"/>
    </source>
</evidence>
<feature type="transmembrane region" description="Helical" evidence="1">
    <location>
        <begin position="12"/>
        <end position="32"/>
    </location>
</feature>
<keyword evidence="3" id="KW-1185">Reference proteome</keyword>
<comment type="caution">
    <text evidence="2">The sequence shown here is derived from an EMBL/GenBank/DDBJ whole genome shotgun (WGS) entry which is preliminary data.</text>
</comment>
<gene>
    <name evidence="2" type="ORF">ACFQ3T_19125</name>
</gene>
<keyword evidence="1" id="KW-0472">Membrane</keyword>
<feature type="transmembrane region" description="Helical" evidence="1">
    <location>
        <begin position="38"/>
        <end position="56"/>
    </location>
</feature>
<keyword evidence="1" id="KW-1133">Transmembrane helix</keyword>
<dbReference type="RefSeq" id="WP_380724659.1">
    <property type="nucleotide sequence ID" value="NZ_JBHTLK010000097.1"/>
</dbReference>
<evidence type="ECO:0000256" key="1">
    <source>
        <dbReference type="SAM" id="Phobius"/>
    </source>
</evidence>
<keyword evidence="1" id="KW-0812">Transmembrane</keyword>
<evidence type="ECO:0000313" key="3">
    <source>
        <dbReference type="Proteomes" id="UP001597168"/>
    </source>
</evidence>